<dbReference type="InterPro" id="IPR040084">
    <property type="entry name" value="GTPase_Obg"/>
</dbReference>
<gene>
    <name evidence="8" type="ORF">E7102_02340</name>
</gene>
<comment type="caution">
    <text evidence="8">The sequence shown here is derived from an EMBL/GenBank/DDBJ whole genome shotgun (WGS) entry which is preliminary data.</text>
</comment>
<evidence type="ECO:0000313" key="9">
    <source>
        <dbReference type="Proteomes" id="UP000763088"/>
    </source>
</evidence>
<keyword evidence="6" id="KW-0411">Iron-sulfur</keyword>
<dbReference type="PANTHER" id="PTHR43787">
    <property type="entry name" value="FEMO COFACTOR BIOSYNTHESIS PROTEIN NIFB-RELATED"/>
    <property type="match status" value="1"/>
</dbReference>
<dbReference type="CDD" id="cd01335">
    <property type="entry name" value="Radical_SAM"/>
    <property type="match status" value="1"/>
</dbReference>
<dbReference type="Gene3D" id="3.20.20.70">
    <property type="entry name" value="Aldolase class I"/>
    <property type="match status" value="1"/>
</dbReference>
<accession>A0A928BQT4</accession>
<evidence type="ECO:0000259" key="7">
    <source>
        <dbReference type="Pfam" id="PF04055"/>
    </source>
</evidence>
<evidence type="ECO:0000256" key="2">
    <source>
        <dbReference type="ARBA" id="ARBA00022485"/>
    </source>
</evidence>
<dbReference type="GO" id="GO:0046872">
    <property type="term" value="F:metal ion binding"/>
    <property type="evidence" value="ECO:0007669"/>
    <property type="project" value="UniProtKB-KW"/>
</dbReference>
<dbReference type="EMBL" id="SUYD01000002">
    <property type="protein sequence ID" value="MBE6265302.1"/>
    <property type="molecule type" value="Genomic_DNA"/>
</dbReference>
<reference evidence="8" key="1">
    <citation type="submission" date="2019-04" db="EMBL/GenBank/DDBJ databases">
        <title>Evolution of Biomass-Degrading Anaerobic Consortia Revealed by Metagenomics.</title>
        <authorList>
            <person name="Peng X."/>
        </authorList>
    </citation>
    <scope>NUCLEOTIDE SEQUENCE</scope>
    <source>
        <strain evidence="8">SIG141</strain>
    </source>
</reference>
<dbReference type="SFLD" id="SFLDG01083">
    <property type="entry name" value="Uncharacterised_Radical_SAM_Su"/>
    <property type="match status" value="1"/>
</dbReference>
<organism evidence="8 9">
    <name type="scientific">Xylanibacter ruminicola</name>
    <name type="common">Prevotella ruminicola</name>
    <dbReference type="NCBI Taxonomy" id="839"/>
    <lineage>
        <taxon>Bacteria</taxon>
        <taxon>Pseudomonadati</taxon>
        <taxon>Bacteroidota</taxon>
        <taxon>Bacteroidia</taxon>
        <taxon>Bacteroidales</taxon>
        <taxon>Prevotellaceae</taxon>
        <taxon>Xylanibacter</taxon>
    </lineage>
</organism>
<keyword evidence="4" id="KW-0479">Metal-binding</keyword>
<proteinExistence type="predicted"/>
<dbReference type="AlphaFoldDB" id="A0A928BQT4"/>
<evidence type="ECO:0000256" key="6">
    <source>
        <dbReference type="ARBA" id="ARBA00023014"/>
    </source>
</evidence>
<dbReference type="SFLD" id="SFLDS00029">
    <property type="entry name" value="Radical_SAM"/>
    <property type="match status" value="1"/>
</dbReference>
<dbReference type="SUPFAM" id="SSF102114">
    <property type="entry name" value="Radical SAM enzymes"/>
    <property type="match status" value="1"/>
</dbReference>
<protein>
    <submittedName>
        <fullName evidence="8">Radical SAM protein</fullName>
    </submittedName>
</protein>
<dbReference type="InterPro" id="IPR058240">
    <property type="entry name" value="rSAM_sf"/>
</dbReference>
<dbReference type="GO" id="GO:0003824">
    <property type="term" value="F:catalytic activity"/>
    <property type="evidence" value="ECO:0007669"/>
    <property type="project" value="InterPro"/>
</dbReference>
<dbReference type="InterPro" id="IPR007197">
    <property type="entry name" value="rSAM"/>
</dbReference>
<feature type="domain" description="Radical SAM core" evidence="7">
    <location>
        <begin position="33"/>
        <end position="186"/>
    </location>
</feature>
<dbReference type="Proteomes" id="UP000763088">
    <property type="component" value="Unassembled WGS sequence"/>
</dbReference>
<evidence type="ECO:0000256" key="5">
    <source>
        <dbReference type="ARBA" id="ARBA00023004"/>
    </source>
</evidence>
<keyword evidence="2" id="KW-0004">4Fe-4S</keyword>
<evidence type="ECO:0000256" key="1">
    <source>
        <dbReference type="ARBA" id="ARBA00001966"/>
    </source>
</evidence>
<dbReference type="PANTHER" id="PTHR43787:SF11">
    <property type="entry name" value="UPF0026 PROTEIN SLR1464"/>
    <property type="match status" value="1"/>
</dbReference>
<sequence length="258" mass="28872">MSTIIYPSPIFGPVHSRRLGISLGINLLPADGKVCSFNCIYCECGLNETHRPTLPMPTRKEVTVKLEEKLQSMTTEGQLPDVLTFAGNGEPTCNPHFPEIIDDVIRLRNQYCPQAKVSVLSNSTMIHRPEVHDALMRVDNNILKLDTINPSYINKVDQPNGNYDVHKIIERLKAFNGHVIIQTMFMQGCVNGESVDNTGDEYVSPWLDAVKEIAPQQVMIYTIDRETPVQGLQKATHEQLDAIRDRVIAQGIPCTASY</sequence>
<evidence type="ECO:0000256" key="3">
    <source>
        <dbReference type="ARBA" id="ARBA00022691"/>
    </source>
</evidence>
<evidence type="ECO:0000256" key="4">
    <source>
        <dbReference type="ARBA" id="ARBA00022723"/>
    </source>
</evidence>
<name>A0A928BQT4_XYLRU</name>
<keyword evidence="5" id="KW-0408">Iron</keyword>
<dbReference type="Pfam" id="PF04055">
    <property type="entry name" value="Radical_SAM"/>
    <property type="match status" value="1"/>
</dbReference>
<dbReference type="InterPro" id="IPR013785">
    <property type="entry name" value="Aldolase_TIM"/>
</dbReference>
<keyword evidence="3" id="KW-0949">S-adenosyl-L-methionine</keyword>
<comment type="cofactor">
    <cofactor evidence="1">
        <name>[4Fe-4S] cluster</name>
        <dbReference type="ChEBI" id="CHEBI:49883"/>
    </cofactor>
</comment>
<dbReference type="GO" id="GO:0051539">
    <property type="term" value="F:4 iron, 4 sulfur cluster binding"/>
    <property type="evidence" value="ECO:0007669"/>
    <property type="project" value="UniProtKB-KW"/>
</dbReference>
<evidence type="ECO:0000313" key="8">
    <source>
        <dbReference type="EMBL" id="MBE6265302.1"/>
    </source>
</evidence>